<sequence>MERQTMTVKEVADFLGVHTDTIYALVKEKQIPHLKIGTRILFTKESISLWIQDQEYSSLRI</sequence>
<dbReference type="InterPro" id="IPR036388">
    <property type="entry name" value="WH-like_DNA-bd_sf"/>
</dbReference>
<dbReference type="AlphaFoldDB" id="A0A220U7W9"/>
<dbReference type="EMBL" id="CP022315">
    <property type="protein sequence ID" value="ASK64207.1"/>
    <property type="molecule type" value="Genomic_DNA"/>
</dbReference>
<proteinExistence type="predicted"/>
<dbReference type="InterPro" id="IPR010093">
    <property type="entry name" value="SinI_DNA-bd"/>
</dbReference>
<gene>
    <name evidence="2" type="ORF">CFK37_19675</name>
</gene>
<dbReference type="RefSeq" id="WP_089063464.1">
    <property type="nucleotide sequence ID" value="NZ_CP022315.1"/>
</dbReference>
<reference evidence="2 3" key="1">
    <citation type="submission" date="2017-07" db="EMBL/GenBank/DDBJ databases">
        <title>Virgibacillus sp. LM2416.</title>
        <authorList>
            <person name="Tak E.J."/>
            <person name="Bae J.-W."/>
        </authorList>
    </citation>
    <scope>NUCLEOTIDE SEQUENCE [LARGE SCALE GENOMIC DNA]</scope>
    <source>
        <strain evidence="2 3">LM2416</strain>
    </source>
</reference>
<accession>A0A220U7W9</accession>
<organism evidence="2 3">
    <name type="scientific">Virgibacillus phasianinus</name>
    <dbReference type="NCBI Taxonomy" id="2017483"/>
    <lineage>
        <taxon>Bacteria</taxon>
        <taxon>Bacillati</taxon>
        <taxon>Bacillota</taxon>
        <taxon>Bacilli</taxon>
        <taxon>Bacillales</taxon>
        <taxon>Bacillaceae</taxon>
        <taxon>Virgibacillus</taxon>
    </lineage>
</organism>
<dbReference type="Proteomes" id="UP000198312">
    <property type="component" value="Chromosome"/>
</dbReference>
<name>A0A220U7W9_9BACI</name>
<dbReference type="KEGG" id="vil:CFK37_19675"/>
<dbReference type="SUPFAM" id="SSF46955">
    <property type="entry name" value="Putative DNA-binding domain"/>
    <property type="match status" value="1"/>
</dbReference>
<keyword evidence="2" id="KW-0238">DNA-binding</keyword>
<dbReference type="Gene3D" id="1.10.10.10">
    <property type="entry name" value="Winged helix-like DNA-binding domain superfamily/Winged helix DNA-binding domain"/>
    <property type="match status" value="1"/>
</dbReference>
<dbReference type="InterPro" id="IPR041657">
    <property type="entry name" value="HTH_17"/>
</dbReference>
<protein>
    <submittedName>
        <fullName evidence="2">DNA-binding protein</fullName>
    </submittedName>
</protein>
<evidence type="ECO:0000313" key="3">
    <source>
        <dbReference type="Proteomes" id="UP000198312"/>
    </source>
</evidence>
<evidence type="ECO:0000259" key="1">
    <source>
        <dbReference type="Pfam" id="PF12728"/>
    </source>
</evidence>
<dbReference type="InterPro" id="IPR009061">
    <property type="entry name" value="DNA-bd_dom_put_sf"/>
</dbReference>
<dbReference type="GO" id="GO:0003677">
    <property type="term" value="F:DNA binding"/>
    <property type="evidence" value="ECO:0007669"/>
    <property type="project" value="UniProtKB-KW"/>
</dbReference>
<feature type="domain" description="Helix-turn-helix" evidence="1">
    <location>
        <begin position="6"/>
        <end position="54"/>
    </location>
</feature>
<dbReference type="OrthoDB" id="515428at2"/>
<keyword evidence="3" id="KW-1185">Reference proteome</keyword>
<dbReference type="Pfam" id="PF12728">
    <property type="entry name" value="HTH_17"/>
    <property type="match status" value="1"/>
</dbReference>
<dbReference type="NCBIfam" id="TIGR01764">
    <property type="entry name" value="excise"/>
    <property type="match status" value="1"/>
</dbReference>
<evidence type="ECO:0000313" key="2">
    <source>
        <dbReference type="EMBL" id="ASK64207.1"/>
    </source>
</evidence>